<dbReference type="EMBL" id="FOMX01000016">
    <property type="protein sequence ID" value="SFE60159.1"/>
    <property type="molecule type" value="Genomic_DNA"/>
</dbReference>
<keyword evidence="1" id="KW-0732">Signal</keyword>
<keyword evidence="3" id="KW-1185">Reference proteome</keyword>
<reference evidence="3" key="1">
    <citation type="submission" date="2016-10" db="EMBL/GenBank/DDBJ databases">
        <authorList>
            <person name="Varghese N."/>
            <person name="Submissions S."/>
        </authorList>
    </citation>
    <scope>NUCLEOTIDE SEQUENCE [LARGE SCALE GENOMIC DNA]</scope>
    <source>
        <strain evidence="3">ATCC 25963</strain>
    </source>
</reference>
<dbReference type="AlphaFoldDB" id="A0A1I2BVM4"/>
<dbReference type="Pfam" id="PF09619">
    <property type="entry name" value="YscW"/>
    <property type="match status" value="1"/>
</dbReference>
<protein>
    <submittedName>
        <fullName evidence="2">Putative lipoprotein</fullName>
    </submittedName>
</protein>
<gene>
    <name evidence="2" type="ORF">SAMN02745121_04809</name>
</gene>
<dbReference type="InterPro" id="IPR039366">
    <property type="entry name" value="Pilotin"/>
</dbReference>
<accession>A0A1I2BVM4</accession>
<name>A0A1I2BVM4_9BACT</name>
<evidence type="ECO:0000313" key="3">
    <source>
        <dbReference type="Proteomes" id="UP000199400"/>
    </source>
</evidence>
<dbReference type="STRING" id="54.SAMN02745121_04809"/>
<dbReference type="PANTHER" id="PTHR38013">
    <property type="entry name" value="GLYCOPROTEIN/POLYSACCHARIDE METABOLISM"/>
    <property type="match status" value="1"/>
</dbReference>
<dbReference type="Proteomes" id="UP000199400">
    <property type="component" value="Unassembled WGS sequence"/>
</dbReference>
<sequence>MRRLSLALCAALTLPLAACQDADKTGETSSAQTVTLQGKAFYLERIALPPGSMLHVKVVDLRNAEATGGAIASDVFNATQVPIPFELEVKLSKIEPNTPYGVSASVRDADDELWFKTEAPVPVELKAPAPLEIRMVRTTGEKVE</sequence>
<evidence type="ECO:0000256" key="1">
    <source>
        <dbReference type="SAM" id="SignalP"/>
    </source>
</evidence>
<keyword evidence="2" id="KW-0449">Lipoprotein</keyword>
<evidence type="ECO:0000313" key="2">
    <source>
        <dbReference type="EMBL" id="SFE60159.1"/>
    </source>
</evidence>
<dbReference type="RefSeq" id="WP_170135882.1">
    <property type="nucleotide sequence ID" value="NZ_FOMX01000016.1"/>
</dbReference>
<proteinExistence type="predicted"/>
<dbReference type="InterPro" id="IPR053196">
    <property type="entry name" value="Lipoprotein_YbaY-like"/>
</dbReference>
<feature type="signal peptide" evidence="1">
    <location>
        <begin position="1"/>
        <end position="19"/>
    </location>
</feature>
<organism evidence="2 3">
    <name type="scientific">Nannocystis exedens</name>
    <dbReference type="NCBI Taxonomy" id="54"/>
    <lineage>
        <taxon>Bacteria</taxon>
        <taxon>Pseudomonadati</taxon>
        <taxon>Myxococcota</taxon>
        <taxon>Polyangia</taxon>
        <taxon>Nannocystales</taxon>
        <taxon>Nannocystaceae</taxon>
        <taxon>Nannocystis</taxon>
    </lineage>
</organism>
<dbReference type="PANTHER" id="PTHR38013:SF1">
    <property type="entry name" value="GLYCOPROTEIN_POLYSACCHARIDE METABOLISM"/>
    <property type="match status" value="1"/>
</dbReference>
<feature type="chain" id="PRO_5011435490" evidence="1">
    <location>
        <begin position="20"/>
        <end position="144"/>
    </location>
</feature>